<gene>
    <name evidence="6" type="ORF">G1H10_24725</name>
</gene>
<comment type="similarity">
    <text evidence="1 4">Belongs to the aldehyde dehydrogenase family.</text>
</comment>
<dbReference type="EMBL" id="JAAGOA010000021">
    <property type="protein sequence ID" value="NEE03377.1"/>
    <property type="molecule type" value="Genomic_DNA"/>
</dbReference>
<evidence type="ECO:0000256" key="4">
    <source>
        <dbReference type="RuleBase" id="RU003345"/>
    </source>
</evidence>
<evidence type="ECO:0000259" key="5">
    <source>
        <dbReference type="Pfam" id="PF00171"/>
    </source>
</evidence>
<feature type="active site" evidence="3">
    <location>
        <position position="274"/>
    </location>
</feature>
<dbReference type="PANTHER" id="PTHR11699">
    <property type="entry name" value="ALDEHYDE DEHYDROGENASE-RELATED"/>
    <property type="match status" value="1"/>
</dbReference>
<keyword evidence="7" id="KW-1185">Reference proteome</keyword>
<dbReference type="RefSeq" id="WP_163742984.1">
    <property type="nucleotide sequence ID" value="NZ_JAAGOA010000021.1"/>
</dbReference>
<dbReference type="Pfam" id="PF00171">
    <property type="entry name" value="Aldedh"/>
    <property type="match status" value="1"/>
</dbReference>
<dbReference type="InterPro" id="IPR016163">
    <property type="entry name" value="Ald_DH_C"/>
</dbReference>
<proteinExistence type="inferred from homology"/>
<evidence type="ECO:0000256" key="3">
    <source>
        <dbReference type="PROSITE-ProRule" id="PRU10007"/>
    </source>
</evidence>
<dbReference type="Proteomes" id="UP000475214">
    <property type="component" value="Unassembled WGS sequence"/>
</dbReference>
<protein>
    <submittedName>
        <fullName evidence="6">Aldehyde dehydrogenase family protein</fullName>
    </submittedName>
</protein>
<comment type="caution">
    <text evidence="6">The sequence shown here is derived from an EMBL/GenBank/DDBJ whole genome shotgun (WGS) entry which is preliminary data.</text>
</comment>
<dbReference type="FunFam" id="3.40.605.10:FF:000007">
    <property type="entry name" value="NAD/NADP-dependent betaine aldehyde dehydrogenase"/>
    <property type="match status" value="1"/>
</dbReference>
<evidence type="ECO:0000313" key="6">
    <source>
        <dbReference type="EMBL" id="NEE03377.1"/>
    </source>
</evidence>
<dbReference type="InterPro" id="IPR016162">
    <property type="entry name" value="Ald_DH_N"/>
</dbReference>
<dbReference type="SUPFAM" id="SSF53720">
    <property type="entry name" value="ALDH-like"/>
    <property type="match status" value="1"/>
</dbReference>
<name>A0A6L9SE40_9ACTN</name>
<reference evidence="6 7" key="1">
    <citation type="submission" date="2020-02" db="EMBL/GenBank/DDBJ databases">
        <authorList>
            <person name="Li X.-J."/>
            <person name="Han X.-M."/>
        </authorList>
    </citation>
    <scope>NUCLEOTIDE SEQUENCE [LARGE SCALE GENOMIC DNA]</scope>
    <source>
        <strain evidence="6 7">CCTCC AB 2017055</strain>
    </source>
</reference>
<keyword evidence="2 4" id="KW-0560">Oxidoreductase</keyword>
<dbReference type="InterPro" id="IPR015590">
    <property type="entry name" value="Aldehyde_DH_dom"/>
</dbReference>
<evidence type="ECO:0000313" key="7">
    <source>
        <dbReference type="Proteomes" id="UP000475214"/>
    </source>
</evidence>
<dbReference type="PROSITE" id="PS00687">
    <property type="entry name" value="ALDEHYDE_DEHYDR_GLU"/>
    <property type="match status" value="1"/>
</dbReference>
<evidence type="ECO:0000256" key="2">
    <source>
        <dbReference type="ARBA" id="ARBA00023002"/>
    </source>
</evidence>
<organism evidence="6 7">
    <name type="scientific">Phytoactinopolyspora halotolerans</name>
    <dbReference type="NCBI Taxonomy" id="1981512"/>
    <lineage>
        <taxon>Bacteria</taxon>
        <taxon>Bacillati</taxon>
        <taxon>Actinomycetota</taxon>
        <taxon>Actinomycetes</taxon>
        <taxon>Jiangellales</taxon>
        <taxon>Jiangellaceae</taxon>
        <taxon>Phytoactinopolyspora</taxon>
    </lineage>
</organism>
<dbReference type="InterPro" id="IPR029510">
    <property type="entry name" value="Ald_DH_CS_GLU"/>
</dbReference>
<dbReference type="AlphaFoldDB" id="A0A6L9SE40"/>
<feature type="domain" description="Aldehyde dehydrogenase" evidence="5">
    <location>
        <begin position="48"/>
        <end position="508"/>
    </location>
</feature>
<sequence>MTGPTVTIDQSTSPTDLVAELWACWFGPDRPVAGFVGDDLRPGDGAPIGLEDPATGTLLLSYSDGGTAAAAEAVDAAVAGAAAWQALTASERGRLMWELGRSVRAAGDGLSRLEAIVAGKPLNDARAEVAKVAEMFEYYAGWADKQHGEVIPVPTSHLNYTRREPYGVVAAITPWNAPIFTAGWQLAPALAAGNAMVLKPSELTPLTSVVLAKLALDAGLPAGTVTVLAGLGGTAGHALVTHPRVGKVVFVGSPRTGRRIAVAAAERLTPCVLELGGKSANIVFADAHLDRAVGGAAAAVFAGCGQSCVAGSRLLVQRGVYDEVVDRLGRLAERIRLGHPLADGTQVGPVQNRAQLERIRQLVTAAVDGAGAGAGAGTLVTGGRAGHPAEALRDGFFYQPTVIRDVDNQAPIARQEVFGPVVVAIPFDDEDEAVAIANDSEFGLAGAVWTQDVGRAHRVAGRLRAGTVWINSYKTISVMSPFGGFNDSGYGRSSGLDGLLEYSQPKSVWTETATDPSLPFGYGG</sequence>
<evidence type="ECO:0000256" key="1">
    <source>
        <dbReference type="ARBA" id="ARBA00009986"/>
    </source>
</evidence>
<dbReference type="InterPro" id="IPR016161">
    <property type="entry name" value="Ald_DH/histidinol_DH"/>
</dbReference>
<accession>A0A6L9SE40</accession>
<dbReference type="FunFam" id="3.40.309.10:FF:000012">
    <property type="entry name" value="Betaine aldehyde dehydrogenase"/>
    <property type="match status" value="1"/>
</dbReference>
<dbReference type="GO" id="GO:0016620">
    <property type="term" value="F:oxidoreductase activity, acting on the aldehyde or oxo group of donors, NAD or NADP as acceptor"/>
    <property type="evidence" value="ECO:0007669"/>
    <property type="project" value="InterPro"/>
</dbReference>
<dbReference type="Gene3D" id="3.40.605.10">
    <property type="entry name" value="Aldehyde Dehydrogenase, Chain A, domain 1"/>
    <property type="match status" value="1"/>
</dbReference>
<dbReference type="Gene3D" id="3.40.309.10">
    <property type="entry name" value="Aldehyde Dehydrogenase, Chain A, domain 2"/>
    <property type="match status" value="1"/>
</dbReference>